<dbReference type="GO" id="GO:0005634">
    <property type="term" value="C:nucleus"/>
    <property type="evidence" value="ECO:0007669"/>
    <property type="project" value="TreeGrafter"/>
</dbReference>
<dbReference type="PROSITE" id="PS00394">
    <property type="entry name" value="DNA_PHOTOLYASES_1_1"/>
    <property type="match status" value="1"/>
</dbReference>
<evidence type="ECO:0000313" key="8">
    <source>
        <dbReference type="EMBL" id="CAE0708433.1"/>
    </source>
</evidence>
<dbReference type="GO" id="GO:0071949">
    <property type="term" value="F:FAD binding"/>
    <property type="evidence" value="ECO:0007669"/>
    <property type="project" value="TreeGrafter"/>
</dbReference>
<dbReference type="PANTHER" id="PTHR11455:SF18">
    <property type="entry name" value="SI:CH1073-390K14.1"/>
    <property type="match status" value="1"/>
</dbReference>
<dbReference type="AlphaFoldDB" id="A0A7S4EEX8"/>
<dbReference type="GO" id="GO:0032922">
    <property type="term" value="P:circadian regulation of gene expression"/>
    <property type="evidence" value="ECO:0007669"/>
    <property type="project" value="TreeGrafter"/>
</dbReference>
<gene>
    <name evidence="8" type="ORF">PAUS00366_LOCUS1153</name>
</gene>
<dbReference type="InterPro" id="IPR006050">
    <property type="entry name" value="DNA_photolyase_N"/>
</dbReference>
<evidence type="ECO:0000259" key="7">
    <source>
        <dbReference type="PROSITE" id="PS51645"/>
    </source>
</evidence>
<name>A0A7S4EEX8_9STRA</name>
<evidence type="ECO:0000256" key="4">
    <source>
        <dbReference type="ARBA" id="ARBA00022991"/>
    </source>
</evidence>
<dbReference type="SUPFAM" id="SSF48173">
    <property type="entry name" value="Cryptochrome/photolyase FAD-binding domain"/>
    <property type="match status" value="1"/>
</dbReference>
<feature type="binding site" evidence="5">
    <location>
        <position position="371"/>
    </location>
    <ligand>
        <name>FAD</name>
        <dbReference type="ChEBI" id="CHEBI:57692"/>
    </ligand>
</feature>
<dbReference type="GO" id="GO:0003677">
    <property type="term" value="F:DNA binding"/>
    <property type="evidence" value="ECO:0007669"/>
    <property type="project" value="TreeGrafter"/>
</dbReference>
<keyword evidence="2 5" id="KW-0285">Flavoprotein</keyword>
<dbReference type="InterPro" id="IPR036155">
    <property type="entry name" value="Crypto/Photolyase_N_sf"/>
</dbReference>
<dbReference type="EMBL" id="HBIX01001548">
    <property type="protein sequence ID" value="CAE0708433.1"/>
    <property type="molecule type" value="Transcribed_RNA"/>
</dbReference>
<sequence length="640" mass="71774">MNALLLVASLLLGFQPASCLTVALSSSSSTNQPTTSAIDAVKVVWFRNHALRVRDNDALYDAVKDSLGALSGPTGVDTNHSNDNKAVVVPVYLWSSSSSTDETSDDSPVDVITGGTASDVFLANALNSLNQTLFGRLSVGLLIENVQPELCADELATICKNSGAFEIYYMESYDQEFETALREELTLRGIVPRSFRGGHSLMDYSRDKEFPPWKEIISEHPFRSPLIPFVDYLLRRLEQTPPASPKPEPKGLKETVETPNHRMVTKPISVDDLLDTVGCTKTRTDWGSSVARAWPATEIDAMHVLQSFLDSLPPSSKREVVGEEDQSAAKRTHLASRLSPYLARGLLSPRQVYHALASSSVDCAKKDLASFVRRICWRDYTYAVASLFPDVTLGHPIREGYYLDENDRDDETHNSNKNDKQILFELWKNGATGFPLIDAGMRQLTKEGWMPQKVRLAASTCLVEGLGISWEEGMQHFVEYLVDYDAAINSNMWMNAGCVGFDPYYVGTDYKRRPYWDKDGDYVRQWCPELKDLPDSCEIAEAQRGIGTFNVDCLYEPWSAPENVLTTAGVILGKTYPKRCCDERNERKRFFEKIRQIRAQWPSSKTDERGRDMVRLGRDSKSESIGMFTPRAFIVGKSRK</sequence>
<dbReference type="Gene3D" id="3.40.50.620">
    <property type="entry name" value="HUPs"/>
    <property type="match status" value="1"/>
</dbReference>
<dbReference type="InterPro" id="IPR018394">
    <property type="entry name" value="DNA_photolyase_1_CS_C"/>
</dbReference>
<dbReference type="GO" id="GO:0003904">
    <property type="term" value="F:deoxyribodipyrimidine photo-lyase activity"/>
    <property type="evidence" value="ECO:0007669"/>
    <property type="project" value="TreeGrafter"/>
</dbReference>
<dbReference type="Pfam" id="PF03441">
    <property type="entry name" value="FAD_binding_7"/>
    <property type="match status" value="1"/>
</dbReference>
<dbReference type="PROSITE" id="PS51645">
    <property type="entry name" value="PHR_CRY_ALPHA_BETA"/>
    <property type="match status" value="1"/>
</dbReference>
<evidence type="ECO:0000256" key="3">
    <source>
        <dbReference type="ARBA" id="ARBA00022827"/>
    </source>
</evidence>
<dbReference type="InterPro" id="IPR005101">
    <property type="entry name" value="Cryptochr/Photolyase_FAD-bd"/>
</dbReference>
<proteinExistence type="inferred from homology"/>
<dbReference type="Gene3D" id="1.10.579.10">
    <property type="entry name" value="DNA Cyclobutane Dipyrimidine Photolyase, subunit A, domain 3"/>
    <property type="match status" value="1"/>
</dbReference>
<dbReference type="GO" id="GO:0043153">
    <property type="term" value="P:entrainment of circadian clock by photoperiod"/>
    <property type="evidence" value="ECO:0007669"/>
    <property type="project" value="TreeGrafter"/>
</dbReference>
<feature type="chain" id="PRO_5030705713" description="Photolyase/cryptochrome alpha/beta domain-containing protein" evidence="6">
    <location>
        <begin position="20"/>
        <end position="640"/>
    </location>
</feature>
<keyword evidence="4" id="KW-0157">Chromophore</keyword>
<feature type="signal peptide" evidence="6">
    <location>
        <begin position="1"/>
        <end position="19"/>
    </location>
</feature>
<keyword evidence="3 5" id="KW-0274">FAD</keyword>
<dbReference type="Gene3D" id="1.25.40.80">
    <property type="match status" value="1"/>
</dbReference>
<dbReference type="GO" id="GO:0006139">
    <property type="term" value="P:nucleobase-containing compound metabolic process"/>
    <property type="evidence" value="ECO:0007669"/>
    <property type="project" value="UniProtKB-ARBA"/>
</dbReference>
<protein>
    <recommendedName>
        <fullName evidence="7">Photolyase/cryptochrome alpha/beta domain-containing protein</fullName>
    </recommendedName>
</protein>
<feature type="domain" description="Photolyase/cryptochrome alpha/beta" evidence="7">
    <location>
        <begin position="41"/>
        <end position="200"/>
    </location>
</feature>
<evidence type="ECO:0000256" key="1">
    <source>
        <dbReference type="ARBA" id="ARBA00005862"/>
    </source>
</evidence>
<dbReference type="InterPro" id="IPR014729">
    <property type="entry name" value="Rossmann-like_a/b/a_fold"/>
</dbReference>
<evidence type="ECO:0000256" key="5">
    <source>
        <dbReference type="PIRSR" id="PIRSR602081-1"/>
    </source>
</evidence>
<dbReference type="PANTHER" id="PTHR11455">
    <property type="entry name" value="CRYPTOCHROME"/>
    <property type="match status" value="1"/>
</dbReference>
<reference evidence="8" key="1">
    <citation type="submission" date="2021-01" db="EMBL/GenBank/DDBJ databases">
        <authorList>
            <person name="Corre E."/>
            <person name="Pelletier E."/>
            <person name="Niang G."/>
            <person name="Scheremetjew M."/>
            <person name="Finn R."/>
            <person name="Kale V."/>
            <person name="Holt S."/>
            <person name="Cochrane G."/>
            <person name="Meng A."/>
            <person name="Brown T."/>
            <person name="Cohen L."/>
        </authorList>
    </citation>
    <scope>NUCLEOTIDE SEQUENCE</scope>
    <source>
        <strain evidence="8">10249 10 AB</strain>
    </source>
</reference>
<dbReference type="SUPFAM" id="SSF52425">
    <property type="entry name" value="Cryptochrome/photolyase, N-terminal domain"/>
    <property type="match status" value="1"/>
</dbReference>
<dbReference type="InterPro" id="IPR002081">
    <property type="entry name" value="Cryptochrome/DNA_photolyase_1"/>
</dbReference>
<dbReference type="PRINTS" id="PR00147">
    <property type="entry name" value="DNAPHOTLYASE"/>
</dbReference>
<accession>A0A7S4EEX8</accession>
<dbReference type="GO" id="GO:0005737">
    <property type="term" value="C:cytoplasm"/>
    <property type="evidence" value="ECO:0007669"/>
    <property type="project" value="TreeGrafter"/>
</dbReference>
<dbReference type="GO" id="GO:0006950">
    <property type="term" value="P:response to stress"/>
    <property type="evidence" value="ECO:0007669"/>
    <property type="project" value="UniProtKB-ARBA"/>
</dbReference>
<dbReference type="Pfam" id="PF00875">
    <property type="entry name" value="DNA_photolyase"/>
    <property type="match status" value="1"/>
</dbReference>
<dbReference type="InterPro" id="IPR036134">
    <property type="entry name" value="Crypto/Photolyase_FAD-like_sf"/>
</dbReference>
<evidence type="ECO:0000256" key="2">
    <source>
        <dbReference type="ARBA" id="ARBA00022630"/>
    </source>
</evidence>
<keyword evidence="6" id="KW-0732">Signal</keyword>
<evidence type="ECO:0000256" key="6">
    <source>
        <dbReference type="SAM" id="SignalP"/>
    </source>
</evidence>
<comment type="cofactor">
    <cofactor evidence="5">
        <name>FAD</name>
        <dbReference type="ChEBI" id="CHEBI:57692"/>
    </cofactor>
    <text evidence="5">Binds 1 FAD per subunit.</text>
</comment>
<organism evidence="8">
    <name type="scientific">Pseudo-nitzschia australis</name>
    <dbReference type="NCBI Taxonomy" id="44445"/>
    <lineage>
        <taxon>Eukaryota</taxon>
        <taxon>Sar</taxon>
        <taxon>Stramenopiles</taxon>
        <taxon>Ochrophyta</taxon>
        <taxon>Bacillariophyta</taxon>
        <taxon>Bacillariophyceae</taxon>
        <taxon>Bacillariophycidae</taxon>
        <taxon>Bacillariales</taxon>
        <taxon>Bacillariaceae</taxon>
        <taxon>Pseudo-nitzschia</taxon>
    </lineage>
</organism>
<feature type="binding site" evidence="5">
    <location>
        <begin position="483"/>
        <end position="485"/>
    </location>
    <ligand>
        <name>FAD</name>
        <dbReference type="ChEBI" id="CHEBI:57692"/>
    </ligand>
</feature>
<comment type="similarity">
    <text evidence="1">Belongs to the DNA photolyase class-1 family.</text>
</comment>